<dbReference type="GeneID" id="14906006"/>
<dbReference type="GO" id="GO:0031514">
    <property type="term" value="C:motile cilium"/>
    <property type="evidence" value="ECO:0007669"/>
    <property type="project" value="TreeGrafter"/>
</dbReference>
<evidence type="ECO:0000313" key="8">
    <source>
        <dbReference type="Proteomes" id="UP000008983"/>
    </source>
</evidence>
<evidence type="ECO:0000256" key="2">
    <source>
        <dbReference type="ARBA" id="ARBA00004316"/>
    </source>
</evidence>
<reference evidence="7 8" key="1">
    <citation type="submission" date="2011-07" db="EMBL/GenBank/DDBJ databases">
        <authorList>
            <person name="Coyne R."/>
            <person name="Brami D."/>
            <person name="Johnson J."/>
            <person name="Hostetler J."/>
            <person name="Hannick L."/>
            <person name="Clark T."/>
            <person name="Cassidy-Hanley D."/>
            <person name="Inman J."/>
        </authorList>
    </citation>
    <scope>NUCLEOTIDE SEQUENCE [LARGE SCALE GENOMIC DNA]</scope>
    <source>
        <strain evidence="7 8">G5</strain>
    </source>
</reference>
<evidence type="ECO:0000256" key="1">
    <source>
        <dbReference type="ARBA" id="ARBA00004245"/>
    </source>
</evidence>
<proteinExistence type="predicted"/>
<accession>G0QY09</accession>
<dbReference type="PANTHER" id="PTHR14871:SF1">
    <property type="entry name" value="DYNEIN REGULATORY COMPLEX PROTEIN 9"/>
    <property type="match status" value="1"/>
</dbReference>
<organism evidence="7 8">
    <name type="scientific">Ichthyophthirius multifiliis</name>
    <name type="common">White spot disease agent</name>
    <name type="synonym">Ich</name>
    <dbReference type="NCBI Taxonomy" id="5932"/>
    <lineage>
        <taxon>Eukaryota</taxon>
        <taxon>Sar</taxon>
        <taxon>Alveolata</taxon>
        <taxon>Ciliophora</taxon>
        <taxon>Intramacronucleata</taxon>
        <taxon>Oligohymenophorea</taxon>
        <taxon>Hymenostomatida</taxon>
        <taxon>Ophryoglenina</taxon>
        <taxon>Ichthyophthirius</taxon>
    </lineage>
</organism>
<feature type="coiled-coil region" evidence="6">
    <location>
        <begin position="231"/>
        <end position="332"/>
    </location>
</feature>
<keyword evidence="8" id="KW-1185">Reference proteome</keyword>
<dbReference type="GO" id="GO:0044782">
    <property type="term" value="P:cilium organization"/>
    <property type="evidence" value="ECO:0007669"/>
    <property type="project" value="TreeGrafter"/>
</dbReference>
<dbReference type="InParanoid" id="G0QY09"/>
<keyword evidence="4" id="KW-0206">Cytoskeleton</keyword>
<dbReference type="eggNOG" id="ENOG502QQR7">
    <property type="taxonomic scope" value="Eukaryota"/>
</dbReference>
<comment type="subcellular location">
    <subcellularLocation>
        <location evidence="2">Cell projection</location>
    </subcellularLocation>
    <subcellularLocation>
        <location evidence="1">Cytoplasm</location>
        <location evidence="1">Cytoskeleton</location>
    </subcellularLocation>
</comment>
<evidence type="ECO:0000256" key="4">
    <source>
        <dbReference type="ARBA" id="ARBA00023212"/>
    </source>
</evidence>
<dbReference type="FunCoup" id="G0QY09">
    <property type="interactions" value="1"/>
</dbReference>
<evidence type="ECO:0000256" key="6">
    <source>
        <dbReference type="SAM" id="Coils"/>
    </source>
</evidence>
<dbReference type="EMBL" id="GL984095">
    <property type="protein sequence ID" value="EGR29878.1"/>
    <property type="molecule type" value="Genomic_DNA"/>
</dbReference>
<keyword evidence="3" id="KW-0963">Cytoplasm</keyword>
<evidence type="ECO:0000256" key="3">
    <source>
        <dbReference type="ARBA" id="ARBA00022490"/>
    </source>
</evidence>
<dbReference type="OrthoDB" id="304378at2759"/>
<dbReference type="Proteomes" id="UP000008983">
    <property type="component" value="Unassembled WGS sequence"/>
</dbReference>
<keyword evidence="6" id="KW-0175">Coiled coil</keyword>
<evidence type="ECO:0000313" key="7">
    <source>
        <dbReference type="EMBL" id="EGR29878.1"/>
    </source>
</evidence>
<sequence>MNIIDSHKLQIILKESSETLSFLQSVLPQDDLSSELAGYEISKLLKKQKQLEKEYAQLVQIRTSLTGIQNKKQLIEIQNKIVEVASNLKESTKKLCRLFKENPDIESDSAKVQRDRREFMKMIELLIQMVQNGSIHKFFNMTTQELEEQDKLRKLIQMEKELCNDIKQLQVDRLNETKEYEQEQVEINLKIQTFKEKLLYKKNRAYAKNSYREKEKRSEESTDFRTFDIEQKHIQDQIKNLQNKIDTENQVFQELKDFLVKKEEQARLSSDEWEKKTQILKLKLEEKIEILNKEKEKCTEELIKLRQWQEEIEEERQRIERLEIKEAKQKEENQLNLIRIDNALKLIQQEYIEWKEQGGGKKKSKGKKKK</sequence>
<dbReference type="RefSeq" id="XP_004031114.1">
    <property type="nucleotide sequence ID" value="XM_004031066.1"/>
</dbReference>
<dbReference type="GO" id="GO:0005856">
    <property type="term" value="C:cytoskeleton"/>
    <property type="evidence" value="ECO:0007669"/>
    <property type="project" value="UniProtKB-SubCell"/>
</dbReference>
<keyword evidence="5" id="KW-0966">Cell projection</keyword>
<name>G0QY09_ICHMU</name>
<gene>
    <name evidence="7" type="ORF">IMG5_146510</name>
</gene>
<dbReference type="InterPro" id="IPR042618">
    <property type="entry name" value="IQCG"/>
</dbReference>
<dbReference type="AlphaFoldDB" id="G0QY09"/>
<protein>
    <submittedName>
        <fullName evidence="7">Uncharacterized protein</fullName>
    </submittedName>
</protein>
<dbReference type="GO" id="GO:0005737">
    <property type="term" value="C:cytoplasm"/>
    <property type="evidence" value="ECO:0007669"/>
    <property type="project" value="TreeGrafter"/>
</dbReference>
<feature type="coiled-coil region" evidence="6">
    <location>
        <begin position="152"/>
        <end position="186"/>
    </location>
</feature>
<dbReference type="OMA" id="KVEEWYA"/>
<evidence type="ECO:0000256" key="5">
    <source>
        <dbReference type="ARBA" id="ARBA00023273"/>
    </source>
</evidence>
<dbReference type="PANTHER" id="PTHR14871">
    <property type="entry name" value="DYNEIN REGULATORY COMPLEX PROTEIN 9"/>
    <property type="match status" value="1"/>
</dbReference>